<evidence type="ECO:0000256" key="1">
    <source>
        <dbReference type="SAM" id="MobiDB-lite"/>
    </source>
</evidence>
<dbReference type="Gramene" id="TVU33685">
    <property type="protein sequence ID" value="TVU33685"/>
    <property type="gene ID" value="EJB05_25518"/>
</dbReference>
<evidence type="ECO:0000313" key="3">
    <source>
        <dbReference type="EMBL" id="TVU33685.1"/>
    </source>
</evidence>
<reference evidence="2 4" key="1">
    <citation type="journal article" date="2019" name="Sci. Rep.">
        <title>A high-quality genome of Eragrostis curvula grass provides insights into Poaceae evolution and supports new strategies to enhance forage quality.</title>
        <authorList>
            <person name="Carballo J."/>
            <person name="Santos B.A.C.M."/>
            <person name="Zappacosta D."/>
            <person name="Garbus I."/>
            <person name="Selva J.P."/>
            <person name="Gallo C.A."/>
            <person name="Diaz A."/>
            <person name="Albertini E."/>
            <person name="Caccamo M."/>
            <person name="Echenique V."/>
        </authorList>
    </citation>
    <scope>NUCLEOTIDE SEQUENCE [LARGE SCALE GENOMIC DNA]</scope>
    <source>
        <strain evidence="4">cv. Victoria</strain>
        <tissue evidence="2">Leaf</tissue>
    </source>
</reference>
<dbReference type="EMBL" id="RWGY01000011">
    <property type="protein sequence ID" value="TVU33673.1"/>
    <property type="molecule type" value="Genomic_DNA"/>
</dbReference>
<dbReference type="EMBL" id="RWGY01000011">
    <property type="protein sequence ID" value="TVU33685.1"/>
    <property type="molecule type" value="Genomic_DNA"/>
</dbReference>
<evidence type="ECO:0000313" key="4">
    <source>
        <dbReference type="Proteomes" id="UP000324897"/>
    </source>
</evidence>
<feature type="region of interest" description="Disordered" evidence="1">
    <location>
        <begin position="30"/>
        <end position="83"/>
    </location>
</feature>
<keyword evidence="4" id="KW-1185">Reference proteome</keyword>
<organism evidence="2 4">
    <name type="scientific">Eragrostis curvula</name>
    <name type="common">weeping love grass</name>
    <dbReference type="NCBI Taxonomy" id="38414"/>
    <lineage>
        <taxon>Eukaryota</taxon>
        <taxon>Viridiplantae</taxon>
        <taxon>Streptophyta</taxon>
        <taxon>Embryophyta</taxon>
        <taxon>Tracheophyta</taxon>
        <taxon>Spermatophyta</taxon>
        <taxon>Magnoliopsida</taxon>
        <taxon>Liliopsida</taxon>
        <taxon>Poales</taxon>
        <taxon>Poaceae</taxon>
        <taxon>PACMAD clade</taxon>
        <taxon>Chloridoideae</taxon>
        <taxon>Eragrostideae</taxon>
        <taxon>Eragrostidinae</taxon>
        <taxon>Eragrostis</taxon>
    </lineage>
</organism>
<dbReference type="Proteomes" id="UP000324897">
    <property type="component" value="Chromosome 1"/>
</dbReference>
<comment type="caution">
    <text evidence="2">The sequence shown here is derived from an EMBL/GenBank/DDBJ whole genome shotgun (WGS) entry which is preliminary data.</text>
</comment>
<name>A0A5J9VC66_9POAL</name>
<evidence type="ECO:0000313" key="2">
    <source>
        <dbReference type="EMBL" id="TVU33673.1"/>
    </source>
</evidence>
<sequence length="83" mass="8345">MSNIEQSFQSGKAQAETECQAERAVQAVQDTVGSTVDHAGAAADSAQQQAHRAADAVQEAGEHAAQAAQGAVDAVKDAATSGH</sequence>
<protein>
    <submittedName>
        <fullName evidence="2">Uncharacterized protein</fullName>
    </submittedName>
</protein>
<gene>
    <name evidence="2" type="ORF">EJB05_25506</name>
    <name evidence="3" type="ORF">EJB05_25518</name>
</gene>
<dbReference type="Gramene" id="TVU33673">
    <property type="protein sequence ID" value="TVU33673"/>
    <property type="gene ID" value="EJB05_25506"/>
</dbReference>
<dbReference type="OrthoDB" id="717398at2759"/>
<proteinExistence type="predicted"/>
<accession>A0A5J9VC66</accession>
<dbReference type="AlphaFoldDB" id="A0A5J9VC66"/>
<feature type="compositionally biased region" description="Low complexity" evidence="1">
    <location>
        <begin position="37"/>
        <end position="83"/>
    </location>
</feature>